<reference evidence="2 3" key="1">
    <citation type="submission" date="2023-11" db="EMBL/GenBank/DDBJ databases">
        <authorList>
            <person name="Hedman E."/>
            <person name="Englund M."/>
            <person name="Stromberg M."/>
            <person name="Nyberg Akerstrom W."/>
            <person name="Nylinder S."/>
            <person name="Jareborg N."/>
            <person name="Kallberg Y."/>
            <person name="Kronander E."/>
        </authorList>
    </citation>
    <scope>NUCLEOTIDE SEQUENCE [LARGE SCALE GENOMIC DNA]</scope>
</reference>
<accession>A0AAV1LP14</accession>
<evidence type="ECO:0000313" key="2">
    <source>
        <dbReference type="EMBL" id="CAK1596605.1"/>
    </source>
</evidence>
<evidence type="ECO:0000259" key="1">
    <source>
        <dbReference type="Pfam" id="PF16087"/>
    </source>
</evidence>
<dbReference type="AlphaFoldDB" id="A0AAV1LP14"/>
<sequence length="141" mass="16548">MAYRYSNIEYTEMVRILAICNDNVSEACREYSRRFPNSRAPSYATMLGTTKRLRDYGQFQPVSIDRGRPPRRTVREQEDILQFFEQNPAASTYEAARQFNVSQYYAWSVIHNEGKYPSTCIVFMNSAKLTNQRELHFVTGY</sequence>
<dbReference type="InterPro" id="IPR032135">
    <property type="entry name" value="DUF4817"/>
</dbReference>
<keyword evidence="3" id="KW-1185">Reference proteome</keyword>
<gene>
    <name evidence="2" type="ORF">PARMNEM_LOCUS15929</name>
</gene>
<name>A0AAV1LP14_9NEOP</name>
<dbReference type="Pfam" id="PF16087">
    <property type="entry name" value="DUF4817"/>
    <property type="match status" value="1"/>
</dbReference>
<comment type="caution">
    <text evidence="2">The sequence shown here is derived from an EMBL/GenBank/DDBJ whole genome shotgun (WGS) entry which is preliminary data.</text>
</comment>
<dbReference type="PANTHER" id="PTHR47326">
    <property type="entry name" value="TRANSPOSABLE ELEMENT TC3 TRANSPOSASE-LIKE PROTEIN"/>
    <property type="match status" value="1"/>
</dbReference>
<organism evidence="2 3">
    <name type="scientific">Parnassius mnemosyne</name>
    <name type="common">clouded apollo</name>
    <dbReference type="NCBI Taxonomy" id="213953"/>
    <lineage>
        <taxon>Eukaryota</taxon>
        <taxon>Metazoa</taxon>
        <taxon>Ecdysozoa</taxon>
        <taxon>Arthropoda</taxon>
        <taxon>Hexapoda</taxon>
        <taxon>Insecta</taxon>
        <taxon>Pterygota</taxon>
        <taxon>Neoptera</taxon>
        <taxon>Endopterygota</taxon>
        <taxon>Lepidoptera</taxon>
        <taxon>Glossata</taxon>
        <taxon>Ditrysia</taxon>
        <taxon>Papilionoidea</taxon>
        <taxon>Papilionidae</taxon>
        <taxon>Parnassiinae</taxon>
        <taxon>Parnassini</taxon>
        <taxon>Parnassius</taxon>
        <taxon>Driopa</taxon>
    </lineage>
</organism>
<protein>
    <recommendedName>
        <fullName evidence="1">DUF4817 domain-containing protein</fullName>
    </recommendedName>
</protein>
<dbReference type="EMBL" id="CAVLGL010000093">
    <property type="protein sequence ID" value="CAK1596605.1"/>
    <property type="molecule type" value="Genomic_DNA"/>
</dbReference>
<proteinExistence type="predicted"/>
<evidence type="ECO:0000313" key="3">
    <source>
        <dbReference type="Proteomes" id="UP001314205"/>
    </source>
</evidence>
<feature type="domain" description="DUF4817" evidence="1">
    <location>
        <begin position="10"/>
        <end position="58"/>
    </location>
</feature>
<dbReference type="Proteomes" id="UP001314205">
    <property type="component" value="Unassembled WGS sequence"/>
</dbReference>
<dbReference type="PANTHER" id="PTHR47326:SF1">
    <property type="entry name" value="HTH PSQ-TYPE DOMAIN-CONTAINING PROTEIN"/>
    <property type="match status" value="1"/>
</dbReference>